<dbReference type="InterPro" id="IPR050140">
    <property type="entry name" value="SRY-related_HMG-box_TF-like"/>
</dbReference>
<dbReference type="GO" id="GO:0001228">
    <property type="term" value="F:DNA-binding transcription activator activity, RNA polymerase II-specific"/>
    <property type="evidence" value="ECO:0007669"/>
    <property type="project" value="TreeGrafter"/>
</dbReference>
<dbReference type="InParanoid" id="A0A2K1QP58"/>
<gene>
    <name evidence="7" type="ORF">CAC42_4861</name>
</gene>
<dbReference type="Proteomes" id="UP000243797">
    <property type="component" value="Unassembled WGS sequence"/>
</dbReference>
<proteinExistence type="predicted"/>
<evidence type="ECO:0000256" key="4">
    <source>
        <dbReference type="PROSITE-ProRule" id="PRU00267"/>
    </source>
</evidence>
<keyword evidence="3" id="KW-0804">Transcription</keyword>
<dbReference type="GO" id="GO:0030154">
    <property type="term" value="P:cell differentiation"/>
    <property type="evidence" value="ECO:0007669"/>
    <property type="project" value="TreeGrafter"/>
</dbReference>
<feature type="compositionally biased region" description="Basic and acidic residues" evidence="5">
    <location>
        <begin position="105"/>
        <end position="126"/>
    </location>
</feature>
<dbReference type="GO" id="GO:0005634">
    <property type="term" value="C:nucleus"/>
    <property type="evidence" value="ECO:0007669"/>
    <property type="project" value="UniProtKB-UniRule"/>
</dbReference>
<dbReference type="FunFam" id="1.10.30.10:FF:000041">
    <property type="entry name" value="HMG box family protein"/>
    <property type="match status" value="1"/>
</dbReference>
<name>A0A2K1QP58_9PEZI</name>
<dbReference type="SMART" id="SM00398">
    <property type="entry name" value="HMG"/>
    <property type="match status" value="1"/>
</dbReference>
<feature type="region of interest" description="Disordered" evidence="5">
    <location>
        <begin position="242"/>
        <end position="322"/>
    </location>
</feature>
<sequence>MSAPLRSMGSPRTPTRSTGSDGRSPIHSPRKRSAELMEEPEHTDPSSPRSAVEPSPIPCLCQPEPKIPRPRNAFILYRQHHNASVIARYPNLSNPEISKIIGELWRGEPEEEKQRWKSFADEDKIQHAQKYPSYRYQPKRSNKGGHGPEGSPGPWTEVHTCPRCNGRKIAQPLPSAPLYRSQDDTSPSDPFPGSRRSNTITLPPPQPSASTTPSTRYLPMQNLTLSSPLSATYADAAHYNDAHSPKRRRMIPHHQSSTTIHQKFAFPPSPYPTHPQQPRLPSLAPAPHDRRVSLPPASDLLPRNATGMPPPSRPHGQHGHQRLIARRTPPRPDLSVNLPPLHAVGPGPGTGTATVPASAAAKSFAAAHAAQLSIGSAGSGGQQLGRPSCVQREVALVRHKIGTLRQLLLPCRLGREGSEEDAKGTGEGNRGAIIAVEGDSAVAARELADWLGDAMGREEEVLVVDGPKVPDQELGAEELLKTVGGWHEKGREIVGAVMTGQGTGKMNRERKDSKGSGGEGSEMDVDDETREERSRIVILRGYVLTATNLFAARIPITGNYDPKGHWEWTACMWRGVVAPDVIVYIKDVESKDGVDLGACEVLDEGRLIMVKRHKGDAEESGVKGVQAGALRRLGFEVGEWLRAFDG</sequence>
<evidence type="ECO:0000256" key="2">
    <source>
        <dbReference type="ARBA" id="ARBA00023125"/>
    </source>
</evidence>
<dbReference type="EMBL" id="NKHZ01000055">
    <property type="protein sequence ID" value="PNS16897.1"/>
    <property type="molecule type" value="Genomic_DNA"/>
</dbReference>
<accession>A0A2K1QP58</accession>
<evidence type="ECO:0000259" key="6">
    <source>
        <dbReference type="PROSITE" id="PS50118"/>
    </source>
</evidence>
<dbReference type="InterPro" id="IPR036910">
    <property type="entry name" value="HMG_box_dom_sf"/>
</dbReference>
<organism evidence="7 8">
    <name type="scientific">Sphaceloma murrayae</name>
    <dbReference type="NCBI Taxonomy" id="2082308"/>
    <lineage>
        <taxon>Eukaryota</taxon>
        <taxon>Fungi</taxon>
        <taxon>Dikarya</taxon>
        <taxon>Ascomycota</taxon>
        <taxon>Pezizomycotina</taxon>
        <taxon>Dothideomycetes</taxon>
        <taxon>Dothideomycetidae</taxon>
        <taxon>Myriangiales</taxon>
        <taxon>Elsinoaceae</taxon>
        <taxon>Sphaceloma</taxon>
    </lineage>
</organism>
<feature type="region of interest" description="Disordered" evidence="5">
    <location>
        <begin position="105"/>
        <end position="217"/>
    </location>
</feature>
<dbReference type="STRING" id="2082308.A0A2K1QP58"/>
<dbReference type="SUPFAM" id="SSF47095">
    <property type="entry name" value="HMG-box"/>
    <property type="match status" value="1"/>
</dbReference>
<dbReference type="AlphaFoldDB" id="A0A2K1QP58"/>
<dbReference type="PANTHER" id="PTHR10270">
    <property type="entry name" value="SOX TRANSCRIPTION FACTOR"/>
    <property type="match status" value="1"/>
</dbReference>
<dbReference type="PROSITE" id="PS50118">
    <property type="entry name" value="HMG_BOX_2"/>
    <property type="match status" value="1"/>
</dbReference>
<keyword evidence="8" id="KW-1185">Reference proteome</keyword>
<dbReference type="PANTHER" id="PTHR10270:SF161">
    <property type="entry name" value="SEX-DETERMINING REGION Y PROTEIN"/>
    <property type="match status" value="1"/>
</dbReference>
<dbReference type="InterPro" id="IPR009071">
    <property type="entry name" value="HMG_box_dom"/>
</dbReference>
<evidence type="ECO:0000313" key="7">
    <source>
        <dbReference type="EMBL" id="PNS16897.1"/>
    </source>
</evidence>
<feature type="compositionally biased region" description="Basic and acidic residues" evidence="5">
    <location>
        <begin position="32"/>
        <end position="44"/>
    </location>
</feature>
<keyword evidence="4" id="KW-0539">Nucleus</keyword>
<dbReference type="Gene3D" id="1.10.30.10">
    <property type="entry name" value="High mobility group box domain"/>
    <property type="match status" value="1"/>
</dbReference>
<keyword evidence="1" id="KW-0805">Transcription regulation</keyword>
<dbReference type="OrthoDB" id="6247875at2759"/>
<evidence type="ECO:0000256" key="1">
    <source>
        <dbReference type="ARBA" id="ARBA00023015"/>
    </source>
</evidence>
<feature type="compositionally biased region" description="Polar residues" evidence="5">
    <location>
        <begin position="10"/>
        <end position="21"/>
    </location>
</feature>
<feature type="domain" description="HMG box" evidence="6">
    <location>
        <begin position="67"/>
        <end position="135"/>
    </location>
</feature>
<protein>
    <recommendedName>
        <fullName evidence="6">HMG box domain-containing protein</fullName>
    </recommendedName>
</protein>
<feature type="DNA-binding region" description="HMG box" evidence="4">
    <location>
        <begin position="67"/>
        <end position="135"/>
    </location>
</feature>
<feature type="region of interest" description="Disordered" evidence="5">
    <location>
        <begin position="497"/>
        <end position="529"/>
    </location>
</feature>
<dbReference type="CDD" id="cd01389">
    <property type="entry name" value="HMG-box_ROX1-like"/>
    <property type="match status" value="1"/>
</dbReference>
<dbReference type="GO" id="GO:0000978">
    <property type="term" value="F:RNA polymerase II cis-regulatory region sequence-specific DNA binding"/>
    <property type="evidence" value="ECO:0007669"/>
    <property type="project" value="TreeGrafter"/>
</dbReference>
<comment type="caution">
    <text evidence="7">The sequence shown here is derived from an EMBL/GenBank/DDBJ whole genome shotgun (WGS) entry which is preliminary data.</text>
</comment>
<reference evidence="7 8" key="1">
    <citation type="submission" date="2017-06" db="EMBL/GenBank/DDBJ databases">
        <title>Draft genome sequence of a variant of Elsinoe murrayae.</title>
        <authorList>
            <person name="Cheng Q."/>
        </authorList>
    </citation>
    <scope>NUCLEOTIDE SEQUENCE [LARGE SCALE GENOMIC DNA]</scope>
    <source>
        <strain evidence="7 8">CQ-2017a</strain>
    </source>
</reference>
<evidence type="ECO:0000256" key="5">
    <source>
        <dbReference type="SAM" id="MobiDB-lite"/>
    </source>
</evidence>
<evidence type="ECO:0000313" key="8">
    <source>
        <dbReference type="Proteomes" id="UP000243797"/>
    </source>
</evidence>
<evidence type="ECO:0000256" key="3">
    <source>
        <dbReference type="ARBA" id="ARBA00023163"/>
    </source>
</evidence>
<dbReference type="Pfam" id="PF00505">
    <property type="entry name" value="HMG_box"/>
    <property type="match status" value="1"/>
</dbReference>
<feature type="region of interest" description="Disordered" evidence="5">
    <location>
        <begin position="1"/>
        <end position="65"/>
    </location>
</feature>
<keyword evidence="2 4" id="KW-0238">DNA-binding</keyword>
<dbReference type="GO" id="GO:0000122">
    <property type="term" value="P:negative regulation of transcription by RNA polymerase II"/>
    <property type="evidence" value="ECO:0007669"/>
    <property type="project" value="TreeGrafter"/>
</dbReference>